<evidence type="ECO:0000256" key="3">
    <source>
        <dbReference type="ARBA" id="ARBA00023306"/>
    </source>
</evidence>
<dbReference type="InterPro" id="IPR052833">
    <property type="entry name" value="Telomeric_DNA-bd_trans-reg"/>
</dbReference>
<dbReference type="SUPFAM" id="SSF46689">
    <property type="entry name" value="Homeodomain-like"/>
    <property type="match status" value="1"/>
</dbReference>
<dbReference type="GO" id="GO:0010833">
    <property type="term" value="P:telomere maintenance via telomere lengthening"/>
    <property type="evidence" value="ECO:0007669"/>
    <property type="project" value="TreeGrafter"/>
</dbReference>
<feature type="compositionally biased region" description="Pro residues" evidence="4">
    <location>
        <begin position="564"/>
        <end position="580"/>
    </location>
</feature>
<evidence type="ECO:0000313" key="6">
    <source>
        <dbReference type="EMBL" id="OQE44962.1"/>
    </source>
</evidence>
<feature type="compositionally biased region" description="Low complexity" evidence="4">
    <location>
        <begin position="581"/>
        <end position="598"/>
    </location>
</feature>
<dbReference type="Proteomes" id="UP000191500">
    <property type="component" value="Unassembled WGS sequence"/>
</dbReference>
<dbReference type="Pfam" id="PF08558">
    <property type="entry name" value="TRF"/>
    <property type="match status" value="1"/>
</dbReference>
<sequence length="896" mass="99585">MDSHAHLFPNPRFHSSSPKLHRPAEKSSSRSSILLPQALQMRPTPKPSFLLSEVDTPTPDRRFVQMVETRGVRPSFDGQEPSDFPPFPSDGGDIDQKVPHSLDDEEHGSPPAAKKRRTDDGPDGDISLPDEVILMADQHGPGHKIEEELASALGEGVIDTVEQTDHNVNQTLQHGTHDTHDTPTGVANTQEGTSDLNNDVATIISEIMDHTERQEQTVAMGPQELPPSNDFPGARGFAFLKANSHLKIQSLPILDNLSTQILSFLSKNTYQDLTAMVSEPDSENGQAYATMRSLFDHTKRVYTVKHSFLQPTDLEITDPSQVDVIRKANLASFVSSIFGSQEIGFADLNDHFLDVFVPEGGRLLKVQGALYLELKTQAFIAAMHNKSLTRTQLLYNLFPDDMEQRLLARRPGTRQLAPSETDFVNRLTSRRDILLNEINNEEALNALPDKYHWEDFLRDLSSYISKNFDAINTQQGKKTVKGRQPSSSNGDAHESPNTTHQGQFSLNQQVEVPVDRNMHGDLVARAARAAQIALQGHGLRRSQQQSQQQHQQQPQQTQSQASPSPLPQQPQHQQPPPPQQHQPQQQQQQQQQQQTSQTENQYLHGYTAAQQPQPAHQQYHHSPTPPGGYQTQQASPLTFQQSPLQATFQQYNPNAAQAMQARANGMSSNHGYMPGIPHYSQSQPTQVLYERARMAASAKSSPTSRKSGLPSQRRPWTTEEENALMAGLDRVKGPHWSQILAMFGPGGTISEALKDRNQVQLKDKARNLKLFFLKSGIEVPYYLKFVTGELKTRAPAQAAKREARERQKKQGEEDKAHVEGIKGMMALAGAHGAPVSGHDMSASPSLPPDANSQSVFDQTAEQNLMQTLSQEVHGSQYPQHAQQTPDHIDPHMQLGQ</sequence>
<dbReference type="GO" id="GO:0042803">
    <property type="term" value="F:protein homodimerization activity"/>
    <property type="evidence" value="ECO:0007669"/>
    <property type="project" value="InterPro"/>
</dbReference>
<evidence type="ECO:0000259" key="5">
    <source>
        <dbReference type="PROSITE" id="PS51294"/>
    </source>
</evidence>
<proteinExistence type="predicted"/>
<name>A0A1V6V2R9_9EURO</name>
<keyword evidence="3" id="KW-0131">Cell cycle</keyword>
<feature type="region of interest" description="Disordered" evidence="4">
    <location>
        <begin position="793"/>
        <end position="816"/>
    </location>
</feature>
<feature type="region of interest" description="Disordered" evidence="4">
    <location>
        <begin position="831"/>
        <end position="896"/>
    </location>
</feature>
<feature type="compositionally biased region" description="Polar residues" evidence="4">
    <location>
        <begin position="698"/>
        <end position="710"/>
    </location>
</feature>
<protein>
    <recommendedName>
        <fullName evidence="5">HTH myb-type domain-containing protein</fullName>
    </recommendedName>
</protein>
<keyword evidence="1" id="KW-0238">DNA-binding</keyword>
<dbReference type="PROSITE" id="PS51294">
    <property type="entry name" value="HTH_MYB"/>
    <property type="match status" value="1"/>
</dbReference>
<dbReference type="PANTHER" id="PTHR47807:SF1">
    <property type="entry name" value="PROTEIN TBF1"/>
    <property type="match status" value="1"/>
</dbReference>
<comment type="caution">
    <text evidence="6">The sequence shown here is derived from an EMBL/GenBank/DDBJ whole genome shotgun (WGS) entry which is preliminary data.</text>
</comment>
<dbReference type="SMART" id="SM00717">
    <property type="entry name" value="SANT"/>
    <property type="match status" value="1"/>
</dbReference>
<feature type="region of interest" description="Disordered" evidence="4">
    <location>
        <begin position="474"/>
        <end position="501"/>
    </location>
</feature>
<evidence type="ECO:0000256" key="2">
    <source>
        <dbReference type="ARBA" id="ARBA00023242"/>
    </source>
</evidence>
<feature type="region of interest" description="Disordered" evidence="4">
    <location>
        <begin position="535"/>
        <end position="634"/>
    </location>
</feature>
<dbReference type="FunFam" id="1.10.10.60:FF:000137">
    <property type="entry name" value="MYB DNA binding protein"/>
    <property type="match status" value="1"/>
</dbReference>
<feature type="region of interest" description="Disordered" evidence="4">
    <location>
        <begin position="1"/>
        <end position="128"/>
    </location>
</feature>
<gene>
    <name evidence="6" type="ORF">PENCOP_c002G05580</name>
</gene>
<dbReference type="PANTHER" id="PTHR47807">
    <property type="entry name" value="PROTEIN TBF1"/>
    <property type="match status" value="1"/>
</dbReference>
<evidence type="ECO:0000313" key="7">
    <source>
        <dbReference type="Proteomes" id="UP000191500"/>
    </source>
</evidence>
<evidence type="ECO:0000256" key="4">
    <source>
        <dbReference type="SAM" id="MobiDB-lite"/>
    </source>
</evidence>
<dbReference type="CDD" id="cd11660">
    <property type="entry name" value="SANT_TRF"/>
    <property type="match status" value="1"/>
</dbReference>
<feature type="compositionally biased region" description="Low complexity" evidence="4">
    <location>
        <begin position="542"/>
        <end position="563"/>
    </location>
</feature>
<dbReference type="InterPro" id="IPR001005">
    <property type="entry name" value="SANT/Myb"/>
</dbReference>
<dbReference type="AlphaFoldDB" id="A0A1V6V2R9"/>
<dbReference type="InterPro" id="IPR013867">
    <property type="entry name" value="Telomere_rpt-bd_fac_dimer_dom"/>
</dbReference>
<dbReference type="GO" id="GO:0003691">
    <property type="term" value="F:double-stranded telomeric DNA binding"/>
    <property type="evidence" value="ECO:0007669"/>
    <property type="project" value="TreeGrafter"/>
</dbReference>
<keyword evidence="2" id="KW-0539">Nucleus</keyword>
<reference evidence="7" key="1">
    <citation type="journal article" date="2017" name="Nat. Microbiol.">
        <title>Global analysis of biosynthetic gene clusters reveals vast potential of secondary metabolite production in Penicillium species.</title>
        <authorList>
            <person name="Nielsen J.C."/>
            <person name="Grijseels S."/>
            <person name="Prigent S."/>
            <person name="Ji B."/>
            <person name="Dainat J."/>
            <person name="Nielsen K.F."/>
            <person name="Frisvad J.C."/>
            <person name="Workman M."/>
            <person name="Nielsen J."/>
        </authorList>
    </citation>
    <scope>NUCLEOTIDE SEQUENCE [LARGE SCALE GENOMIC DNA]</scope>
    <source>
        <strain evidence="7">IBT 31321</strain>
    </source>
</reference>
<evidence type="ECO:0000256" key="1">
    <source>
        <dbReference type="ARBA" id="ARBA00023125"/>
    </source>
</evidence>
<feature type="region of interest" description="Disordered" evidence="4">
    <location>
        <begin position="693"/>
        <end position="717"/>
    </location>
</feature>
<keyword evidence="7" id="KW-1185">Reference proteome</keyword>
<dbReference type="InterPro" id="IPR017930">
    <property type="entry name" value="Myb_dom"/>
</dbReference>
<organism evidence="6 7">
    <name type="scientific">Penicillium coprophilum</name>
    <dbReference type="NCBI Taxonomy" id="36646"/>
    <lineage>
        <taxon>Eukaryota</taxon>
        <taxon>Fungi</taxon>
        <taxon>Dikarya</taxon>
        <taxon>Ascomycota</taxon>
        <taxon>Pezizomycotina</taxon>
        <taxon>Eurotiomycetes</taxon>
        <taxon>Eurotiomycetidae</taxon>
        <taxon>Eurotiales</taxon>
        <taxon>Aspergillaceae</taxon>
        <taxon>Penicillium</taxon>
    </lineage>
</organism>
<dbReference type="STRING" id="36646.A0A1V6V2R9"/>
<feature type="domain" description="HTH myb-type" evidence="5">
    <location>
        <begin position="712"/>
        <end position="765"/>
    </location>
</feature>
<feature type="compositionally biased region" description="Low complexity" evidence="4">
    <location>
        <begin position="608"/>
        <end position="622"/>
    </location>
</feature>
<dbReference type="InterPro" id="IPR009057">
    <property type="entry name" value="Homeodomain-like_sf"/>
</dbReference>
<feature type="region of interest" description="Disordered" evidence="4">
    <location>
        <begin position="174"/>
        <end position="194"/>
    </location>
</feature>
<feature type="compositionally biased region" description="Polar residues" evidence="4">
    <location>
        <begin position="484"/>
        <end position="501"/>
    </location>
</feature>
<feature type="compositionally biased region" description="Polar residues" evidence="4">
    <location>
        <begin position="850"/>
        <end position="885"/>
    </location>
</feature>
<dbReference type="EMBL" id="MDDG01000002">
    <property type="protein sequence ID" value="OQE44962.1"/>
    <property type="molecule type" value="Genomic_DNA"/>
</dbReference>
<feature type="compositionally biased region" description="Basic and acidic residues" evidence="4">
    <location>
        <begin position="799"/>
        <end position="816"/>
    </location>
</feature>
<dbReference type="Gene3D" id="1.10.10.60">
    <property type="entry name" value="Homeodomain-like"/>
    <property type="match status" value="1"/>
</dbReference>
<accession>A0A1V6V2R9</accession>